<protein>
    <submittedName>
        <fullName evidence="1">Uncharacterized protein</fullName>
    </submittedName>
</protein>
<dbReference type="EMBL" id="APQL01000013">
    <property type="protein sequence ID" value="ENW02982.1"/>
    <property type="molecule type" value="Genomic_DNA"/>
</dbReference>
<evidence type="ECO:0000313" key="2">
    <source>
        <dbReference type="Proteomes" id="UP000017670"/>
    </source>
</evidence>
<evidence type="ECO:0000313" key="1">
    <source>
        <dbReference type="EMBL" id="ENW02982.1"/>
    </source>
</evidence>
<dbReference type="Proteomes" id="UP000017670">
    <property type="component" value="Unassembled WGS sequence"/>
</dbReference>
<dbReference type="GeneID" id="29858310"/>
<gene>
    <name evidence="1" type="ORF">F933_03388</name>
</gene>
<sequence>MAKFFAFILAIAFCTESYCSDGEVNSLRENSDCKKMVNFAVSKHDEYAHGKSIHELIDQENMSQDQVHQKEYKTLVIEILDTFAVWDDPAEKKRVNDEIGEHFFSICDPERIKGVF</sequence>
<keyword evidence="2" id="KW-1185">Reference proteome</keyword>
<dbReference type="HOGENOM" id="CLU_2091474_0_0_6"/>
<name>N9DYJ1_9GAMM</name>
<dbReference type="AlphaFoldDB" id="N9DYJ1"/>
<dbReference type="PATRIC" id="fig|1217648.3.peg.3296"/>
<accession>N9DYJ1</accession>
<organism evidence="1 2">
    <name type="scientific">Acinetobacter beijerinckii CIP 110307</name>
    <dbReference type="NCBI Taxonomy" id="1217648"/>
    <lineage>
        <taxon>Bacteria</taxon>
        <taxon>Pseudomonadati</taxon>
        <taxon>Pseudomonadota</taxon>
        <taxon>Gammaproteobacteria</taxon>
        <taxon>Moraxellales</taxon>
        <taxon>Moraxellaceae</taxon>
        <taxon>Acinetobacter</taxon>
    </lineage>
</organism>
<dbReference type="RefSeq" id="WP_005063388.1">
    <property type="nucleotide sequence ID" value="NZ_KB849767.1"/>
</dbReference>
<reference evidence="1 2" key="1">
    <citation type="submission" date="2013-02" db="EMBL/GenBank/DDBJ databases">
        <title>The Genome Sequence of Acinetobacter beijerinckii CIP 110307.</title>
        <authorList>
            <consortium name="The Broad Institute Genome Sequencing Platform"/>
            <consortium name="The Broad Institute Genome Sequencing Center for Infectious Disease"/>
            <person name="Cerqueira G."/>
            <person name="Feldgarden M."/>
            <person name="Courvalin P."/>
            <person name="Perichon B."/>
            <person name="Grillot-Courvalin C."/>
            <person name="Clermont D."/>
            <person name="Rocha E."/>
            <person name="Yoon E.-J."/>
            <person name="Nemec A."/>
            <person name="Walker B."/>
            <person name="Young S.K."/>
            <person name="Zeng Q."/>
            <person name="Gargeya S."/>
            <person name="Fitzgerald M."/>
            <person name="Haas B."/>
            <person name="Abouelleil A."/>
            <person name="Alvarado L."/>
            <person name="Arachchi H.M."/>
            <person name="Berlin A.M."/>
            <person name="Chapman S.B."/>
            <person name="Dewar J."/>
            <person name="Goldberg J."/>
            <person name="Griggs A."/>
            <person name="Gujja S."/>
            <person name="Hansen M."/>
            <person name="Howarth C."/>
            <person name="Imamovic A."/>
            <person name="Larimer J."/>
            <person name="McCowan C."/>
            <person name="Murphy C."/>
            <person name="Neiman D."/>
            <person name="Pearson M."/>
            <person name="Priest M."/>
            <person name="Roberts A."/>
            <person name="Saif S."/>
            <person name="Shea T."/>
            <person name="Sisk P."/>
            <person name="Sykes S."/>
            <person name="Wortman J."/>
            <person name="Nusbaum C."/>
            <person name="Birren B."/>
        </authorList>
    </citation>
    <scope>NUCLEOTIDE SEQUENCE [LARGE SCALE GENOMIC DNA]</scope>
    <source>
        <strain evidence="1 2">CIP 110307</strain>
    </source>
</reference>
<proteinExistence type="predicted"/>
<comment type="caution">
    <text evidence="1">The sequence shown here is derived from an EMBL/GenBank/DDBJ whole genome shotgun (WGS) entry which is preliminary data.</text>
</comment>